<reference evidence="1 2" key="1">
    <citation type="journal article" date="2019" name="Int. J. Syst. Evol. Microbiol.">
        <title>The Global Catalogue of Microorganisms (GCM) 10K type strain sequencing project: providing services to taxonomists for standard genome sequencing and annotation.</title>
        <authorList>
            <consortium name="The Broad Institute Genomics Platform"/>
            <consortium name="The Broad Institute Genome Sequencing Center for Infectious Disease"/>
            <person name="Wu L."/>
            <person name="Ma J."/>
        </authorList>
    </citation>
    <scope>NUCLEOTIDE SEQUENCE [LARGE SCALE GENOMIC DNA]</scope>
    <source>
        <strain evidence="1 2">JCM 16259</strain>
    </source>
</reference>
<comment type="caution">
    <text evidence="1">The sequence shown here is derived from an EMBL/GenBank/DDBJ whole genome shotgun (WGS) entry which is preliminary data.</text>
</comment>
<organism evidence="1 2">
    <name type="scientific">Terrabacter carboxydivorans</name>
    <dbReference type="NCBI Taxonomy" id="619730"/>
    <lineage>
        <taxon>Bacteria</taxon>
        <taxon>Bacillati</taxon>
        <taxon>Actinomycetota</taxon>
        <taxon>Actinomycetes</taxon>
        <taxon>Micrococcales</taxon>
        <taxon>Intrasporangiaceae</taxon>
        <taxon>Terrabacter</taxon>
    </lineage>
</organism>
<proteinExistence type="predicted"/>
<sequence length="148" mass="16169">MATLTRSITIHAPVSTVFALAADISKLWRAEDVALAEVDIKPEGVGTSARMFSHVLGFHIEGGLEYTEFVPQERIVAQVHFFAEKPTWTFTFHEADGGGTTVTAVGEWVMKVPVVGKPVEQMMVKGHESFLEGMLAHLKTEAEAQVMA</sequence>
<evidence type="ECO:0008006" key="3">
    <source>
        <dbReference type="Google" id="ProtNLM"/>
    </source>
</evidence>
<dbReference type="EMBL" id="BAAARE010000036">
    <property type="protein sequence ID" value="GAA2502067.1"/>
    <property type="molecule type" value="Genomic_DNA"/>
</dbReference>
<dbReference type="Gene3D" id="3.30.530.20">
    <property type="match status" value="1"/>
</dbReference>
<dbReference type="SUPFAM" id="SSF55961">
    <property type="entry name" value="Bet v1-like"/>
    <property type="match status" value="1"/>
</dbReference>
<name>A0ABN3MHG1_9MICO</name>
<gene>
    <name evidence="1" type="ORF">GCM10009858_45270</name>
</gene>
<keyword evidence="2" id="KW-1185">Reference proteome</keyword>
<dbReference type="RefSeq" id="WP_344257370.1">
    <property type="nucleotide sequence ID" value="NZ_BAAARE010000036.1"/>
</dbReference>
<dbReference type="Pfam" id="PF10604">
    <property type="entry name" value="Polyketide_cyc2"/>
    <property type="match status" value="1"/>
</dbReference>
<dbReference type="InterPro" id="IPR023393">
    <property type="entry name" value="START-like_dom_sf"/>
</dbReference>
<protein>
    <recommendedName>
        <fullName evidence="3">Polyketide cyclase / dehydrase and lipid transport</fullName>
    </recommendedName>
</protein>
<dbReference type="Proteomes" id="UP001500730">
    <property type="component" value="Unassembled WGS sequence"/>
</dbReference>
<evidence type="ECO:0000313" key="1">
    <source>
        <dbReference type="EMBL" id="GAA2502067.1"/>
    </source>
</evidence>
<dbReference type="InterPro" id="IPR019587">
    <property type="entry name" value="Polyketide_cyclase/dehydratase"/>
</dbReference>
<accession>A0ABN3MHG1</accession>
<evidence type="ECO:0000313" key="2">
    <source>
        <dbReference type="Proteomes" id="UP001500730"/>
    </source>
</evidence>